<dbReference type="RefSeq" id="WP_155452569.1">
    <property type="nucleotide sequence ID" value="NZ_WNKX01000002.1"/>
</dbReference>
<dbReference type="AlphaFoldDB" id="A0A6L6QBU6"/>
<feature type="transmembrane region" description="Helical" evidence="1">
    <location>
        <begin position="269"/>
        <end position="292"/>
    </location>
</feature>
<evidence type="ECO:0000256" key="1">
    <source>
        <dbReference type="SAM" id="Phobius"/>
    </source>
</evidence>
<dbReference type="PANTHER" id="PTHR48090">
    <property type="entry name" value="UNDECAPRENYL-PHOSPHATE 4-DEOXY-4-FORMAMIDO-L-ARABINOSE TRANSFERASE-RELATED"/>
    <property type="match status" value="1"/>
</dbReference>
<dbReference type="SUPFAM" id="SSF53448">
    <property type="entry name" value="Nucleotide-diphospho-sugar transferases"/>
    <property type="match status" value="1"/>
</dbReference>
<dbReference type="PANTHER" id="PTHR48090:SF7">
    <property type="entry name" value="RFBJ PROTEIN"/>
    <property type="match status" value="1"/>
</dbReference>
<organism evidence="4 5">
    <name type="scientific">Massilia eburnea</name>
    <dbReference type="NCBI Taxonomy" id="1776165"/>
    <lineage>
        <taxon>Bacteria</taxon>
        <taxon>Pseudomonadati</taxon>
        <taxon>Pseudomonadota</taxon>
        <taxon>Betaproteobacteria</taxon>
        <taxon>Burkholderiales</taxon>
        <taxon>Oxalobacteraceae</taxon>
        <taxon>Telluria group</taxon>
        <taxon>Massilia</taxon>
    </lineage>
</organism>
<dbReference type="InterPro" id="IPR058718">
    <property type="entry name" value="Agl6_TM_C"/>
</dbReference>
<evidence type="ECO:0000313" key="4">
    <source>
        <dbReference type="EMBL" id="MTW09589.1"/>
    </source>
</evidence>
<gene>
    <name evidence="4" type="ORF">GM658_03160</name>
</gene>
<feature type="domain" description="Low-salt glycan biosynthesis hexosyltransferase Agl6 C-terminal transmembrane region" evidence="3">
    <location>
        <begin position="309"/>
        <end position="372"/>
    </location>
</feature>
<reference evidence="4 5" key="1">
    <citation type="submission" date="2019-11" db="EMBL/GenBank/DDBJ databases">
        <title>Type strains purchased from KCTC, JCM and DSMZ.</title>
        <authorList>
            <person name="Lu H."/>
        </authorList>
    </citation>
    <scope>NUCLEOTIDE SEQUENCE [LARGE SCALE GENOMIC DNA]</scope>
    <source>
        <strain evidence="4 5">JCM 31587</strain>
    </source>
</reference>
<protein>
    <submittedName>
        <fullName evidence="4">Glycosyltransferase</fullName>
    </submittedName>
</protein>
<feature type="domain" description="Glycosyltransferase 2-like" evidence="2">
    <location>
        <begin position="8"/>
        <end position="168"/>
    </location>
</feature>
<sequence>MNRPHVTAVMPCLNEERTVGQCVAKAAACFARLGIQGEVLVADNGSSDRSVAVAQAAGARVVHVSTKGYGAAISAGVRAAQGDIIIMADSDESYDWSQLDQFIQAIEAGNDLVMGNRFRGGIEPGAMPPLHRYLGNPVLSFISRIAFRVPVGDFHCGMRAFTRAAFERMDLSLPGMEFATEMVASAARHGLRISEVPIKLYPDKRGRPPHLRSFRDGWRHLRFIISHCPDYVYIRPGGTMLLLGLVLMAVLVGGPLTIGTHYIGVHFMVLGAMLALIGANVISMGVLGKVLLAPNVPDNLGFDRVREIRPHALEITLAVSGALLLLGLVVDTALLVRWLNSSTGMEDTVHLAIAASTAIVIGLEAMFSAFLIFLAKTRMEPGRREAQDDEATQQNVLTSSKP</sequence>
<evidence type="ECO:0000313" key="5">
    <source>
        <dbReference type="Proteomes" id="UP000472320"/>
    </source>
</evidence>
<dbReference type="InterPro" id="IPR029044">
    <property type="entry name" value="Nucleotide-diphossugar_trans"/>
</dbReference>
<feature type="transmembrane region" description="Helical" evidence="1">
    <location>
        <begin position="241"/>
        <end position="263"/>
    </location>
</feature>
<proteinExistence type="predicted"/>
<dbReference type="GO" id="GO:0016740">
    <property type="term" value="F:transferase activity"/>
    <property type="evidence" value="ECO:0007669"/>
    <property type="project" value="UniProtKB-KW"/>
</dbReference>
<dbReference type="OrthoDB" id="276604at2"/>
<dbReference type="Pfam" id="PF26629">
    <property type="entry name" value="GT2_TM_C"/>
    <property type="match status" value="1"/>
</dbReference>
<keyword evidence="1" id="KW-0472">Membrane</keyword>
<keyword evidence="4" id="KW-0808">Transferase</keyword>
<dbReference type="Gene3D" id="3.90.550.10">
    <property type="entry name" value="Spore Coat Polysaccharide Biosynthesis Protein SpsA, Chain A"/>
    <property type="match status" value="1"/>
</dbReference>
<evidence type="ECO:0000259" key="2">
    <source>
        <dbReference type="Pfam" id="PF00535"/>
    </source>
</evidence>
<name>A0A6L6QBU6_9BURK</name>
<feature type="transmembrane region" description="Helical" evidence="1">
    <location>
        <begin position="313"/>
        <end position="339"/>
    </location>
</feature>
<evidence type="ECO:0000259" key="3">
    <source>
        <dbReference type="Pfam" id="PF26629"/>
    </source>
</evidence>
<feature type="transmembrane region" description="Helical" evidence="1">
    <location>
        <begin position="351"/>
        <end position="374"/>
    </location>
</feature>
<keyword evidence="5" id="KW-1185">Reference proteome</keyword>
<dbReference type="EMBL" id="WNKX01000002">
    <property type="protein sequence ID" value="MTW09589.1"/>
    <property type="molecule type" value="Genomic_DNA"/>
</dbReference>
<dbReference type="InterPro" id="IPR050256">
    <property type="entry name" value="Glycosyltransferase_2"/>
</dbReference>
<accession>A0A6L6QBU6</accession>
<keyword evidence="1" id="KW-1133">Transmembrane helix</keyword>
<comment type="caution">
    <text evidence="4">The sequence shown here is derived from an EMBL/GenBank/DDBJ whole genome shotgun (WGS) entry which is preliminary data.</text>
</comment>
<dbReference type="InterPro" id="IPR001173">
    <property type="entry name" value="Glyco_trans_2-like"/>
</dbReference>
<dbReference type="Proteomes" id="UP000472320">
    <property type="component" value="Unassembled WGS sequence"/>
</dbReference>
<keyword evidence="1" id="KW-0812">Transmembrane</keyword>
<dbReference type="Pfam" id="PF00535">
    <property type="entry name" value="Glycos_transf_2"/>
    <property type="match status" value="1"/>
</dbReference>
<dbReference type="CDD" id="cd04179">
    <property type="entry name" value="DPM_DPG-synthase_like"/>
    <property type="match status" value="1"/>
</dbReference>